<evidence type="ECO:0000256" key="5">
    <source>
        <dbReference type="ARBA" id="ARBA00058004"/>
    </source>
</evidence>
<dbReference type="Gene3D" id="1.20.120.160">
    <property type="entry name" value="HPT domain"/>
    <property type="match status" value="1"/>
</dbReference>
<dbReference type="PROSITE" id="PS50109">
    <property type="entry name" value="HIS_KIN"/>
    <property type="match status" value="1"/>
</dbReference>
<dbReference type="CDD" id="cd00088">
    <property type="entry name" value="HPT"/>
    <property type="match status" value="1"/>
</dbReference>
<gene>
    <name evidence="15" type="ORF">SFSGTM_26280</name>
</gene>
<keyword evidence="9" id="KW-0812">Transmembrane</keyword>
<keyword evidence="15" id="KW-0808">Transferase</keyword>
<dbReference type="InterPro" id="IPR004358">
    <property type="entry name" value="Sig_transdc_His_kin-like_C"/>
</dbReference>
<dbReference type="SUPFAM" id="SSF55874">
    <property type="entry name" value="ATPase domain of HSP90 chaperone/DNA topoisomerase II/histidine kinase"/>
    <property type="match status" value="1"/>
</dbReference>
<feature type="domain" description="PAC" evidence="13">
    <location>
        <begin position="153"/>
        <end position="205"/>
    </location>
</feature>
<dbReference type="SUPFAM" id="SSF47384">
    <property type="entry name" value="Homodimeric domain of signal transducing histidine kinase"/>
    <property type="match status" value="1"/>
</dbReference>
<dbReference type="PROSITE" id="PS50112">
    <property type="entry name" value="PAS"/>
    <property type="match status" value="3"/>
</dbReference>
<dbReference type="InterPro" id="IPR008207">
    <property type="entry name" value="Sig_transdc_His_kin_Hpt_dom"/>
</dbReference>
<dbReference type="InterPro" id="IPR011006">
    <property type="entry name" value="CheY-like_superfamily"/>
</dbReference>
<dbReference type="SMART" id="SM00091">
    <property type="entry name" value="PAS"/>
    <property type="match status" value="3"/>
</dbReference>
<evidence type="ECO:0000256" key="7">
    <source>
        <dbReference type="PROSITE-ProRule" id="PRU00110"/>
    </source>
</evidence>
<dbReference type="InterPro" id="IPR036890">
    <property type="entry name" value="HATPase_C_sf"/>
</dbReference>
<dbReference type="KEGG" id="sniv:SFSGTM_26280"/>
<evidence type="ECO:0000256" key="3">
    <source>
        <dbReference type="ARBA" id="ARBA00022553"/>
    </source>
</evidence>
<dbReference type="InterPro" id="IPR001610">
    <property type="entry name" value="PAC"/>
</dbReference>
<dbReference type="Pfam" id="PF02518">
    <property type="entry name" value="HATPase_c"/>
    <property type="match status" value="1"/>
</dbReference>
<dbReference type="InterPro" id="IPR013655">
    <property type="entry name" value="PAS_fold_3"/>
</dbReference>
<evidence type="ECO:0000259" key="14">
    <source>
        <dbReference type="PROSITE" id="PS50894"/>
    </source>
</evidence>
<dbReference type="CDD" id="cd00130">
    <property type="entry name" value="PAS"/>
    <property type="match status" value="3"/>
</dbReference>
<feature type="domain" description="PAS" evidence="12">
    <location>
        <begin position="365"/>
        <end position="418"/>
    </location>
</feature>
<evidence type="ECO:0000259" key="13">
    <source>
        <dbReference type="PROSITE" id="PS50113"/>
    </source>
</evidence>
<dbReference type="Pfam" id="PF08447">
    <property type="entry name" value="PAS_3"/>
    <property type="match status" value="2"/>
</dbReference>
<dbReference type="GO" id="GO:0005886">
    <property type="term" value="C:plasma membrane"/>
    <property type="evidence" value="ECO:0007669"/>
    <property type="project" value="UniProtKB-SubCell"/>
</dbReference>
<dbReference type="EC" id="2.7.13.3" evidence="2"/>
<reference evidence="16" key="1">
    <citation type="submission" date="2019-11" db="EMBL/GenBank/DDBJ databases">
        <title>Isolation and characterization of a novel species in the genus Sulfuriferula.</title>
        <authorList>
            <person name="Mochizuki J."/>
            <person name="Kojima H."/>
            <person name="Fukui M."/>
        </authorList>
    </citation>
    <scope>NUCLEOTIDE SEQUENCE [LARGE SCALE GENOMIC DNA]</scope>
    <source>
        <strain evidence="16">SGTM</strain>
    </source>
</reference>
<evidence type="ECO:0000313" key="15">
    <source>
        <dbReference type="EMBL" id="BBP01920.1"/>
    </source>
</evidence>
<evidence type="ECO:0000259" key="10">
    <source>
        <dbReference type="PROSITE" id="PS50109"/>
    </source>
</evidence>
<dbReference type="SMART" id="SM00073">
    <property type="entry name" value="HPT"/>
    <property type="match status" value="1"/>
</dbReference>
<dbReference type="InterPro" id="IPR003594">
    <property type="entry name" value="HATPase_dom"/>
</dbReference>
<keyword evidence="9" id="KW-0472">Membrane</keyword>
<dbReference type="SUPFAM" id="SSF52172">
    <property type="entry name" value="CheY-like"/>
    <property type="match status" value="1"/>
</dbReference>
<dbReference type="InterPro" id="IPR003661">
    <property type="entry name" value="HisK_dim/P_dom"/>
</dbReference>
<dbReference type="InterPro" id="IPR035965">
    <property type="entry name" value="PAS-like_dom_sf"/>
</dbReference>
<dbReference type="PROSITE" id="PS50894">
    <property type="entry name" value="HPT"/>
    <property type="match status" value="1"/>
</dbReference>
<dbReference type="CDD" id="cd17546">
    <property type="entry name" value="REC_hyHK_CKI1_RcsC-like"/>
    <property type="match status" value="1"/>
</dbReference>
<dbReference type="CDD" id="cd16922">
    <property type="entry name" value="HATPase_EvgS-ArcB-TorS-like"/>
    <property type="match status" value="1"/>
</dbReference>
<feature type="modified residue" description="Phosphohistidine" evidence="7">
    <location>
        <position position="936"/>
    </location>
</feature>
<feature type="domain" description="PAS" evidence="12">
    <location>
        <begin position="79"/>
        <end position="149"/>
    </location>
</feature>
<keyword evidence="3 8" id="KW-0597">Phosphoprotein</keyword>
<evidence type="ECO:0000256" key="8">
    <source>
        <dbReference type="PROSITE-ProRule" id="PRU00169"/>
    </source>
</evidence>
<dbReference type="PROSITE" id="PS50110">
    <property type="entry name" value="RESPONSE_REGULATORY"/>
    <property type="match status" value="1"/>
</dbReference>
<dbReference type="Gene3D" id="3.30.565.10">
    <property type="entry name" value="Histidine kinase-like ATPase, C-terminal domain"/>
    <property type="match status" value="1"/>
</dbReference>
<dbReference type="SMART" id="SM00448">
    <property type="entry name" value="REC"/>
    <property type="match status" value="1"/>
</dbReference>
<protein>
    <recommendedName>
        <fullName evidence="6">Virulence sensor protein BvgS</fullName>
        <ecNumber evidence="2">2.7.13.3</ecNumber>
    </recommendedName>
</protein>
<proteinExistence type="predicted"/>
<evidence type="ECO:0000259" key="12">
    <source>
        <dbReference type="PROSITE" id="PS50112"/>
    </source>
</evidence>
<dbReference type="SMART" id="SM00388">
    <property type="entry name" value="HisKA"/>
    <property type="match status" value="1"/>
</dbReference>
<feature type="domain" description="Histidine kinase" evidence="10">
    <location>
        <begin position="490"/>
        <end position="710"/>
    </location>
</feature>
<dbReference type="GO" id="GO:0005524">
    <property type="term" value="F:ATP binding"/>
    <property type="evidence" value="ECO:0007669"/>
    <property type="project" value="UniProtKB-KW"/>
</dbReference>
<dbReference type="Proteomes" id="UP000463939">
    <property type="component" value="Chromosome"/>
</dbReference>
<dbReference type="RefSeq" id="WP_162085633.1">
    <property type="nucleotide sequence ID" value="NZ_AP021881.1"/>
</dbReference>
<feature type="domain" description="Response regulatory" evidence="11">
    <location>
        <begin position="738"/>
        <end position="854"/>
    </location>
</feature>
<dbReference type="Pfam" id="PF00512">
    <property type="entry name" value="HisKA"/>
    <property type="match status" value="1"/>
</dbReference>
<feature type="domain" description="PAC" evidence="13">
    <location>
        <begin position="273"/>
        <end position="327"/>
    </location>
</feature>
<evidence type="ECO:0000256" key="1">
    <source>
        <dbReference type="ARBA" id="ARBA00000085"/>
    </source>
</evidence>
<dbReference type="Gene3D" id="3.40.50.2300">
    <property type="match status" value="1"/>
</dbReference>
<organism evidence="15 16">
    <name type="scientific">Sulfuriferula nivalis</name>
    <dbReference type="NCBI Taxonomy" id="2675298"/>
    <lineage>
        <taxon>Bacteria</taxon>
        <taxon>Pseudomonadati</taxon>
        <taxon>Pseudomonadota</taxon>
        <taxon>Betaproteobacteria</taxon>
        <taxon>Nitrosomonadales</taxon>
        <taxon>Sulfuricellaceae</taxon>
        <taxon>Sulfuriferula</taxon>
    </lineage>
</organism>
<dbReference type="PROSITE" id="PS50113">
    <property type="entry name" value="PAC"/>
    <property type="match status" value="3"/>
</dbReference>
<dbReference type="Gene3D" id="3.30.450.20">
    <property type="entry name" value="PAS domain"/>
    <property type="match status" value="3"/>
</dbReference>
<dbReference type="InterPro" id="IPR036641">
    <property type="entry name" value="HPT_dom_sf"/>
</dbReference>
<evidence type="ECO:0000256" key="6">
    <source>
        <dbReference type="ARBA" id="ARBA00070152"/>
    </source>
</evidence>
<evidence type="ECO:0000259" key="11">
    <source>
        <dbReference type="PROSITE" id="PS50110"/>
    </source>
</evidence>
<dbReference type="PANTHER" id="PTHR45339:SF3">
    <property type="entry name" value="HISTIDINE KINASE"/>
    <property type="match status" value="1"/>
</dbReference>
<feature type="domain" description="PAS" evidence="12">
    <location>
        <begin position="202"/>
        <end position="248"/>
    </location>
</feature>
<feature type="domain" description="HPt" evidence="14">
    <location>
        <begin position="894"/>
        <end position="991"/>
    </location>
</feature>
<keyword evidence="15" id="KW-0418">Kinase</keyword>
<evidence type="ECO:0000313" key="16">
    <source>
        <dbReference type="Proteomes" id="UP000463939"/>
    </source>
</evidence>
<dbReference type="EMBL" id="AP021881">
    <property type="protein sequence ID" value="BBP01920.1"/>
    <property type="molecule type" value="Genomic_DNA"/>
</dbReference>
<comment type="catalytic activity">
    <reaction evidence="1">
        <text>ATP + protein L-histidine = ADP + protein N-phospho-L-histidine.</text>
        <dbReference type="EC" id="2.7.13.3"/>
    </reaction>
</comment>
<dbReference type="PANTHER" id="PTHR45339">
    <property type="entry name" value="HYBRID SIGNAL TRANSDUCTION HISTIDINE KINASE J"/>
    <property type="match status" value="1"/>
</dbReference>
<keyword evidence="4" id="KW-0902">Two-component regulatory system</keyword>
<sequence length="1071" mass="119544">MKISRTAHTRSGFSLVTVPLNGLALTLTSLPAHAIELTTEFNKILIGLPATLILVGIIIFLVLRSREQAQAQTEKLQASESLFRSYFELGQIGMAITSYDKTWLNVNDRLCEMLGYSKEELVKMTWTELTYPDDLEPDLIQLRRVFSGEIDRYAIDKRFIHKNGSIVYTALTVACQRKQDRSVDYIIATLQDITKRKPYEAELTKLHQAMGQSPESIVITDLDANIEYVNNAFLNTTGYSMEEVVGQNPRLLHSGKTPQATYDAMWAALSQGIPWKGELINRRKNGEEYVEIASISPITQADGHITHYLGIKEDITEKKRLGSELDQYRNHLEDVVAERTLALTEAEIKYRTVADFTYEWETWHDNDQNLLYCSPSCLRTTGYHDHEFLDQPQLYYDIVHPDDLQKVQHHFHAQESGNVATVVFRIYHKNGQLRWIEHVCQPVRDAAGQQIGRRASNRDINDKKLTEDALQYALELAESAAQAKAAFIANMSHEIRTPMNAILGMTYLLQRSGVTSSQHEQLDRIHAASRHLLGLINDILDLSKIEADKLVLEQLDIDVAALPVNVASMLSDQIKAKGLRFIIDTATVPHNLQGDPTRITQMLINLVGNAIKFTETGTITLHTHMLEENDDTALLKFEVQDTGIGILPEDMQRLFTPFEQGDSSTTRRHGGTGLGLSITKLLAQTMGGEVGVSSTPGVGSTFWFTVQLSKSDTGSANRSVHLPRNAEAILSRDYRGVRLLLVEDDPTNQEVALGLLRSVGLNPELARDGVEAVAMVINDGYELILMDIQMPNMDGIEATQRIRALPNKQDIPILAMTANAFAEDRDRCMAAGMDDFIAKPVDPDLLYATLLKWLPTRAEQEKPAIVAADIPATVAHIDLPDELEHMVGMDFQRGLRAVRNDVKTYLRLLHQFTDSQLQQISQIASADSSTSIRWAHTLKGAAATLGINHLSELASALETALHQNSPAVITSKLREDCHHDLQTLDNALSHIDAEQAEQATTINVQNTMDQLASMLAADDTAANMLFVAAQPQLRTELGEQVDQLGNLITNFEYPAALTLLNTIRKEYRQQD</sequence>
<dbReference type="GO" id="GO:0000155">
    <property type="term" value="F:phosphorelay sensor kinase activity"/>
    <property type="evidence" value="ECO:0007669"/>
    <property type="project" value="InterPro"/>
</dbReference>
<dbReference type="InterPro" id="IPR000014">
    <property type="entry name" value="PAS"/>
</dbReference>
<dbReference type="Pfam" id="PF01627">
    <property type="entry name" value="Hpt"/>
    <property type="match status" value="1"/>
</dbReference>
<dbReference type="NCBIfam" id="TIGR00229">
    <property type="entry name" value="sensory_box"/>
    <property type="match status" value="3"/>
</dbReference>
<evidence type="ECO:0000256" key="4">
    <source>
        <dbReference type="ARBA" id="ARBA00023012"/>
    </source>
</evidence>
<keyword evidence="9" id="KW-1133">Transmembrane helix</keyword>
<dbReference type="InterPro" id="IPR036097">
    <property type="entry name" value="HisK_dim/P_sf"/>
</dbReference>
<name>A0A809SII0_9PROT</name>
<dbReference type="InterPro" id="IPR001789">
    <property type="entry name" value="Sig_transdc_resp-reg_receiver"/>
</dbReference>
<dbReference type="InterPro" id="IPR005467">
    <property type="entry name" value="His_kinase_dom"/>
</dbReference>
<dbReference type="FunFam" id="3.30.565.10:FF:000010">
    <property type="entry name" value="Sensor histidine kinase RcsC"/>
    <property type="match status" value="1"/>
</dbReference>
<feature type="modified residue" description="4-aspartylphosphate" evidence="8">
    <location>
        <position position="787"/>
    </location>
</feature>
<dbReference type="PRINTS" id="PR00344">
    <property type="entry name" value="BCTRLSENSOR"/>
</dbReference>
<dbReference type="Pfam" id="PF00072">
    <property type="entry name" value="Response_reg"/>
    <property type="match status" value="1"/>
</dbReference>
<dbReference type="SUPFAM" id="SSF47226">
    <property type="entry name" value="Histidine-containing phosphotransfer domain, HPT domain"/>
    <property type="match status" value="1"/>
</dbReference>
<keyword evidence="16" id="KW-1185">Reference proteome</keyword>
<dbReference type="SMART" id="SM00387">
    <property type="entry name" value="HATPase_c"/>
    <property type="match status" value="1"/>
</dbReference>
<dbReference type="SUPFAM" id="SSF55785">
    <property type="entry name" value="PYP-like sensor domain (PAS domain)"/>
    <property type="match status" value="3"/>
</dbReference>
<dbReference type="Gene3D" id="1.10.287.130">
    <property type="match status" value="1"/>
</dbReference>
<comment type="function">
    <text evidence="5">Member of the two-component regulatory system BvgS/BvgA. Phosphorylates BvgA via a four-step phosphorelay in response to environmental signals.</text>
</comment>
<dbReference type="InterPro" id="IPR000700">
    <property type="entry name" value="PAS-assoc_C"/>
</dbReference>
<feature type="transmembrane region" description="Helical" evidence="9">
    <location>
        <begin position="44"/>
        <end position="63"/>
    </location>
</feature>
<dbReference type="CDD" id="cd00082">
    <property type="entry name" value="HisKA"/>
    <property type="match status" value="1"/>
</dbReference>
<accession>A0A809SII0</accession>
<dbReference type="SMART" id="SM00086">
    <property type="entry name" value="PAC"/>
    <property type="match status" value="3"/>
</dbReference>
<dbReference type="Pfam" id="PF13426">
    <property type="entry name" value="PAS_9"/>
    <property type="match status" value="1"/>
</dbReference>
<feature type="domain" description="PAC" evidence="13">
    <location>
        <begin position="420"/>
        <end position="472"/>
    </location>
</feature>
<evidence type="ECO:0000256" key="2">
    <source>
        <dbReference type="ARBA" id="ARBA00012438"/>
    </source>
</evidence>
<dbReference type="AlphaFoldDB" id="A0A809SII0"/>
<evidence type="ECO:0000256" key="9">
    <source>
        <dbReference type="SAM" id="Phobius"/>
    </source>
</evidence>